<reference evidence="3" key="1">
    <citation type="journal article" date="2013" name="Science">
        <title>Comparative analysis of bat genomes provides insight into the evolution of flight and immunity.</title>
        <authorList>
            <person name="Zhang G."/>
            <person name="Cowled C."/>
            <person name="Shi Z."/>
            <person name="Huang Z."/>
            <person name="Bishop-Lilly K.A."/>
            <person name="Fang X."/>
            <person name="Wynne J.W."/>
            <person name="Xiong Z."/>
            <person name="Baker M.L."/>
            <person name="Zhao W."/>
            <person name="Tachedjian M."/>
            <person name="Zhu Y."/>
            <person name="Zhou P."/>
            <person name="Jiang X."/>
            <person name="Ng J."/>
            <person name="Yang L."/>
            <person name="Wu L."/>
            <person name="Xiao J."/>
            <person name="Feng Y."/>
            <person name="Chen Y."/>
            <person name="Sun X."/>
            <person name="Zhang Y."/>
            <person name="Marsh G.A."/>
            <person name="Crameri G."/>
            <person name="Broder C.C."/>
            <person name="Frey K.G."/>
            <person name="Wang L.F."/>
            <person name="Wang J."/>
        </authorList>
    </citation>
    <scope>NUCLEOTIDE SEQUENCE [LARGE SCALE GENOMIC DNA]</scope>
</reference>
<name>L5JVK1_PTEAL</name>
<evidence type="ECO:0000313" key="2">
    <source>
        <dbReference type="EMBL" id="ELK03082.1"/>
    </source>
</evidence>
<organism evidence="2 3">
    <name type="scientific">Pteropus alecto</name>
    <name type="common">Black flying fox</name>
    <dbReference type="NCBI Taxonomy" id="9402"/>
    <lineage>
        <taxon>Eukaryota</taxon>
        <taxon>Metazoa</taxon>
        <taxon>Chordata</taxon>
        <taxon>Craniata</taxon>
        <taxon>Vertebrata</taxon>
        <taxon>Euteleostomi</taxon>
        <taxon>Mammalia</taxon>
        <taxon>Eutheria</taxon>
        <taxon>Laurasiatheria</taxon>
        <taxon>Chiroptera</taxon>
        <taxon>Yinpterochiroptera</taxon>
        <taxon>Pteropodoidea</taxon>
        <taxon>Pteropodidae</taxon>
        <taxon>Pteropodinae</taxon>
        <taxon>Pteropus</taxon>
    </lineage>
</organism>
<dbReference type="AlphaFoldDB" id="L5JVK1"/>
<dbReference type="InParanoid" id="L5JVK1"/>
<keyword evidence="3" id="KW-1185">Reference proteome</keyword>
<evidence type="ECO:0000256" key="1">
    <source>
        <dbReference type="SAM" id="MobiDB-lite"/>
    </source>
</evidence>
<feature type="compositionally biased region" description="Basic residues" evidence="1">
    <location>
        <begin position="74"/>
        <end position="83"/>
    </location>
</feature>
<proteinExistence type="predicted"/>
<dbReference type="EMBL" id="KB031114">
    <property type="protein sequence ID" value="ELK03082.1"/>
    <property type="molecule type" value="Genomic_DNA"/>
</dbReference>
<sequence length="89" mass="9949">MFVAHTQGDEPKLLEEDAVLLLGYENWEPGVGFQILGWAHCELPETRTHGRRNTGGKTSMAKVLTVWSPPPPHPRLKYTKRKSAGWVAA</sequence>
<feature type="region of interest" description="Disordered" evidence="1">
    <location>
        <begin position="64"/>
        <end position="89"/>
    </location>
</feature>
<evidence type="ECO:0000313" key="3">
    <source>
        <dbReference type="Proteomes" id="UP000010552"/>
    </source>
</evidence>
<gene>
    <name evidence="2" type="ORF">PAL_GLEAN10016860</name>
</gene>
<dbReference type="Proteomes" id="UP000010552">
    <property type="component" value="Unassembled WGS sequence"/>
</dbReference>
<accession>L5JVK1</accession>
<protein>
    <submittedName>
        <fullName evidence="2">Uncharacterized protein</fullName>
    </submittedName>
</protein>